<dbReference type="Gene3D" id="3.60.40.10">
    <property type="entry name" value="PPM-type phosphatase domain"/>
    <property type="match status" value="1"/>
</dbReference>
<dbReference type="InterPro" id="IPR001932">
    <property type="entry name" value="PPM-type_phosphatase-like_dom"/>
</dbReference>
<proteinExistence type="predicted"/>
<dbReference type="SUPFAM" id="SSF81606">
    <property type="entry name" value="PP2C-like"/>
    <property type="match status" value="1"/>
</dbReference>
<dbReference type="EMBL" id="AUSU01005830">
    <property type="protein sequence ID" value="EPS62885.1"/>
    <property type="molecule type" value="Genomic_DNA"/>
</dbReference>
<dbReference type="AlphaFoldDB" id="S8C813"/>
<protein>
    <recommendedName>
        <fullName evidence="1">PPM-type phosphatase domain-containing protein</fullName>
    </recommendedName>
</protein>
<dbReference type="Pfam" id="PF00481">
    <property type="entry name" value="PP2C"/>
    <property type="match status" value="1"/>
</dbReference>
<organism evidence="2 3">
    <name type="scientific">Genlisea aurea</name>
    <dbReference type="NCBI Taxonomy" id="192259"/>
    <lineage>
        <taxon>Eukaryota</taxon>
        <taxon>Viridiplantae</taxon>
        <taxon>Streptophyta</taxon>
        <taxon>Embryophyta</taxon>
        <taxon>Tracheophyta</taxon>
        <taxon>Spermatophyta</taxon>
        <taxon>Magnoliopsida</taxon>
        <taxon>eudicotyledons</taxon>
        <taxon>Gunneridae</taxon>
        <taxon>Pentapetalae</taxon>
        <taxon>asterids</taxon>
        <taxon>lamiids</taxon>
        <taxon>Lamiales</taxon>
        <taxon>Lentibulariaceae</taxon>
        <taxon>Genlisea</taxon>
    </lineage>
</organism>
<dbReference type="OrthoDB" id="420076at2759"/>
<gene>
    <name evidence="2" type="ORF">M569_11902</name>
</gene>
<reference evidence="2 3" key="1">
    <citation type="journal article" date="2013" name="BMC Genomics">
        <title>The miniature genome of a carnivorous plant Genlisea aurea contains a low number of genes and short non-coding sequences.</title>
        <authorList>
            <person name="Leushkin E.V."/>
            <person name="Sutormin R.A."/>
            <person name="Nabieva E.R."/>
            <person name="Penin A.A."/>
            <person name="Kondrashov A.S."/>
            <person name="Logacheva M.D."/>
        </authorList>
    </citation>
    <scope>NUCLEOTIDE SEQUENCE [LARGE SCALE GENOMIC DNA]</scope>
</reference>
<dbReference type="PROSITE" id="PS51746">
    <property type="entry name" value="PPM_2"/>
    <property type="match status" value="1"/>
</dbReference>
<evidence type="ECO:0000313" key="2">
    <source>
        <dbReference type="EMBL" id="EPS62885.1"/>
    </source>
</evidence>
<accession>S8C813</accession>
<name>S8C813_9LAMI</name>
<dbReference type="InterPro" id="IPR036457">
    <property type="entry name" value="PPM-type-like_dom_sf"/>
</dbReference>
<dbReference type="CDD" id="cd00143">
    <property type="entry name" value="PP2Cc"/>
    <property type="match status" value="1"/>
</dbReference>
<dbReference type="GO" id="GO:0004722">
    <property type="term" value="F:protein serine/threonine phosphatase activity"/>
    <property type="evidence" value="ECO:0007669"/>
    <property type="project" value="InterPro"/>
</dbReference>
<evidence type="ECO:0000313" key="3">
    <source>
        <dbReference type="Proteomes" id="UP000015453"/>
    </source>
</evidence>
<sequence>MGLGKSTKRCRECTRSLQNALNRAEADVLHMMEREMDERPNLVYIGSCVLVALFHGDNLYVLNVGDSRAVLATYGEVLRAVELRDSHTVDYEAERIQILNEHPEDSLVIIGRKVKGKLKVTRAFGVGYLKRKLISPPYVSLQPSLRWHKLSNSDRFLVLASDGFCSTSSAMRKS</sequence>
<comment type="caution">
    <text evidence="2">The sequence shown here is derived from an EMBL/GenBank/DDBJ whole genome shotgun (WGS) entry which is preliminary data.</text>
</comment>
<dbReference type="InterPro" id="IPR015655">
    <property type="entry name" value="PP2C"/>
</dbReference>
<dbReference type="PANTHER" id="PTHR13832:SF550">
    <property type="entry name" value="PROTEIN PHOSPHATASE 2C 40-RELATED"/>
    <property type="match status" value="1"/>
</dbReference>
<evidence type="ECO:0000259" key="1">
    <source>
        <dbReference type="PROSITE" id="PS51746"/>
    </source>
</evidence>
<keyword evidence="3" id="KW-1185">Reference proteome</keyword>
<dbReference type="PANTHER" id="PTHR13832">
    <property type="entry name" value="PROTEIN PHOSPHATASE 2C"/>
    <property type="match status" value="1"/>
</dbReference>
<feature type="domain" description="PPM-type phosphatase" evidence="1">
    <location>
        <begin position="1"/>
        <end position="174"/>
    </location>
</feature>
<dbReference type="SMART" id="SM00332">
    <property type="entry name" value="PP2Cc"/>
    <property type="match status" value="1"/>
</dbReference>
<dbReference type="Proteomes" id="UP000015453">
    <property type="component" value="Unassembled WGS sequence"/>
</dbReference>